<dbReference type="InterPro" id="IPR036568">
    <property type="entry name" value="GGCT-like_sf"/>
</dbReference>
<organism evidence="3 4">
    <name type="scientific">Puniceispirillum marinum (strain IMCC1322)</name>
    <dbReference type="NCBI Taxonomy" id="488538"/>
    <lineage>
        <taxon>Bacteria</taxon>
        <taxon>Pseudomonadati</taxon>
        <taxon>Pseudomonadota</taxon>
        <taxon>Alphaproteobacteria</taxon>
        <taxon>Candidatus Puniceispirillales</taxon>
        <taxon>Candidatus Puniceispirillaceae</taxon>
        <taxon>Candidatus Puniceispirillum</taxon>
    </lineage>
</organism>
<evidence type="ECO:0000256" key="1">
    <source>
        <dbReference type="ARBA" id="ARBA00012344"/>
    </source>
</evidence>
<keyword evidence="4" id="KW-1185">Reference proteome</keyword>
<accession>D5BSZ3</accession>
<dbReference type="STRING" id="488538.SAR116_1147"/>
<evidence type="ECO:0000313" key="3">
    <source>
        <dbReference type="EMBL" id="ADE39390.1"/>
    </source>
</evidence>
<dbReference type="InterPro" id="IPR006840">
    <property type="entry name" value="ChaC"/>
</dbReference>
<dbReference type="Gene3D" id="3.10.490.10">
    <property type="entry name" value="Gamma-glutamyl cyclotransferase-like"/>
    <property type="match status" value="1"/>
</dbReference>
<name>D5BSZ3_PUNMI</name>
<keyword evidence="3" id="KW-0808">Transferase</keyword>
<dbReference type="RefSeq" id="WP_013046019.1">
    <property type="nucleotide sequence ID" value="NC_014010.1"/>
</dbReference>
<evidence type="ECO:0000256" key="2">
    <source>
        <dbReference type="ARBA" id="ARBA00023239"/>
    </source>
</evidence>
<dbReference type="InterPro" id="IPR013024">
    <property type="entry name" value="GGCT-like"/>
</dbReference>
<dbReference type="Pfam" id="PF04752">
    <property type="entry name" value="ChaC"/>
    <property type="match status" value="1"/>
</dbReference>
<sequence length="237" mass="26684">MTKIPPNQEKSHKITRASLADGAVARMAAERDGDKTIVVSDDDLIKSRQQFIPDNYDCDDIWVFGYGSLIFNPVMEHSKRLFARVYGHHRRFCLWTQIGRGSPDFPGLVLALDRGGSCPGVAFKLPCDIAIAELDLLWKREMITLAYRPRWLKLHTEDGIKHGIGFVVDPDRPVFAPRMTFDETAHVIANAEGFLGPCHDYLFNTLHGLHELGISDPTMEKLAAKVEHKLASPDHIR</sequence>
<dbReference type="GO" id="GO:0061928">
    <property type="term" value="F:glutathione specific gamma-glutamylcyclotransferase activity"/>
    <property type="evidence" value="ECO:0007669"/>
    <property type="project" value="UniProtKB-EC"/>
</dbReference>
<dbReference type="SUPFAM" id="SSF110857">
    <property type="entry name" value="Gamma-glutamyl cyclotransferase-like"/>
    <property type="match status" value="1"/>
</dbReference>
<evidence type="ECO:0000313" key="4">
    <source>
        <dbReference type="Proteomes" id="UP000007460"/>
    </source>
</evidence>
<dbReference type="GO" id="GO:0006751">
    <property type="term" value="P:glutathione catabolic process"/>
    <property type="evidence" value="ECO:0007669"/>
    <property type="project" value="InterPro"/>
</dbReference>
<dbReference type="GO" id="GO:0005737">
    <property type="term" value="C:cytoplasm"/>
    <property type="evidence" value="ECO:0007669"/>
    <property type="project" value="TreeGrafter"/>
</dbReference>
<proteinExistence type="predicted"/>
<protein>
    <recommendedName>
        <fullName evidence="1">glutathione-specific gamma-glutamylcyclotransferase</fullName>
        <ecNumber evidence="1">4.3.2.7</ecNumber>
    </recommendedName>
</protein>
<dbReference type="EC" id="4.3.2.7" evidence="1"/>
<dbReference type="HOGENOM" id="CLU_070703_1_2_5"/>
<keyword evidence="2" id="KW-0456">Lyase</keyword>
<dbReference type="EMBL" id="CP001751">
    <property type="protein sequence ID" value="ADE39390.1"/>
    <property type="molecule type" value="Genomic_DNA"/>
</dbReference>
<gene>
    <name evidence="3" type="ordered locus">SAR116_1147</name>
</gene>
<dbReference type="Proteomes" id="UP000007460">
    <property type="component" value="Chromosome"/>
</dbReference>
<reference evidence="3 4" key="1">
    <citation type="journal article" date="2010" name="J. Bacteriol.">
        <title>Complete genome sequence of "Candidatus Puniceispirillum marinum" IMCC1322, a representative of the SAR116 clade in the Alphaproteobacteria.</title>
        <authorList>
            <person name="Oh H.M."/>
            <person name="Kwon K.K."/>
            <person name="Kang I."/>
            <person name="Kang S.G."/>
            <person name="Lee J.H."/>
            <person name="Kim S.J."/>
            <person name="Cho J.C."/>
        </authorList>
    </citation>
    <scope>NUCLEOTIDE SEQUENCE [LARGE SCALE GENOMIC DNA]</scope>
    <source>
        <strain evidence="3 4">IMCC1322</strain>
    </source>
</reference>
<dbReference type="PANTHER" id="PTHR12192">
    <property type="entry name" value="CATION TRANSPORT PROTEIN CHAC-RELATED"/>
    <property type="match status" value="1"/>
</dbReference>
<dbReference type="CDD" id="cd06661">
    <property type="entry name" value="GGCT_like"/>
    <property type="match status" value="1"/>
</dbReference>
<dbReference type="KEGG" id="apb:SAR116_1147"/>
<dbReference type="AlphaFoldDB" id="D5BSZ3"/>
<dbReference type="GO" id="GO:0016740">
    <property type="term" value="F:transferase activity"/>
    <property type="evidence" value="ECO:0007669"/>
    <property type="project" value="UniProtKB-KW"/>
</dbReference>
<dbReference type="PANTHER" id="PTHR12192:SF2">
    <property type="entry name" value="GLUTATHIONE-SPECIFIC GAMMA-GLUTAMYLCYCLOTRANSFERASE 2"/>
    <property type="match status" value="1"/>
</dbReference>
<dbReference type="eggNOG" id="COG3703">
    <property type="taxonomic scope" value="Bacteria"/>
</dbReference>